<comment type="caution">
    <text evidence="1">The sequence shown here is derived from an EMBL/GenBank/DDBJ whole genome shotgun (WGS) entry which is preliminary data.</text>
</comment>
<dbReference type="AlphaFoldDB" id="A0AA88YLJ2"/>
<reference evidence="1" key="1">
    <citation type="submission" date="2019-08" db="EMBL/GenBank/DDBJ databases">
        <title>The improved chromosome-level genome for the pearl oyster Pinctada fucata martensii using PacBio sequencing and Hi-C.</title>
        <authorList>
            <person name="Zheng Z."/>
        </authorList>
    </citation>
    <scope>NUCLEOTIDE SEQUENCE</scope>
    <source>
        <strain evidence="1">ZZ-2019</strain>
        <tissue evidence="1">Adductor muscle</tissue>
    </source>
</reference>
<keyword evidence="2" id="KW-1185">Reference proteome</keyword>
<gene>
    <name evidence="1" type="ORF">FSP39_022095</name>
</gene>
<evidence type="ECO:0000313" key="1">
    <source>
        <dbReference type="EMBL" id="KAK3107784.1"/>
    </source>
</evidence>
<dbReference type="InterPro" id="IPR043502">
    <property type="entry name" value="DNA/RNA_pol_sf"/>
</dbReference>
<dbReference type="InterPro" id="IPR023211">
    <property type="entry name" value="DNA_pol_palm_dom_sf"/>
</dbReference>
<name>A0AA88YLJ2_PINIB</name>
<evidence type="ECO:0000313" key="2">
    <source>
        <dbReference type="Proteomes" id="UP001186944"/>
    </source>
</evidence>
<evidence type="ECO:0008006" key="3">
    <source>
        <dbReference type="Google" id="ProtNLM"/>
    </source>
</evidence>
<dbReference type="PANTHER" id="PTHR31511:SF12">
    <property type="entry name" value="RHO TERMINATION FACTOR N-TERMINAL DOMAIN-CONTAINING PROTEIN"/>
    <property type="match status" value="1"/>
</dbReference>
<protein>
    <recommendedName>
        <fullName evidence="3">DNA-directed DNA polymerase</fullName>
    </recommendedName>
</protein>
<accession>A0AA88YLJ2</accession>
<dbReference type="Gene3D" id="3.90.1600.10">
    <property type="entry name" value="Palm domain of DNA polymerase"/>
    <property type="match status" value="1"/>
</dbReference>
<sequence length="284" mass="33530">MRQNAKSEFEKAFFKLIVNAVFGKMLENLRNRVNIKLIQNEKMLRKYCAKPSFQRLQIFNEDLVGVENSKVTLLLNKPVYVGQTILDLAKLVMYQYHYDFIKREYGERAELLFTDTDSLLYEIETEDVYKDMAQNQDLYDLSNYPPNHFLYNQTNKKVVLKMKDECGGVPIRNFIGLRSKMYSIKLEDSSEKRTAKGISKSVIRKQLSHDLYEKTLRQREKLMSEMTLIRSDNHKLYTERINKVGLCGFDDKRYIRDCGIRSFAYGHFAIRDEVNVNILNHLEN</sequence>
<dbReference type="Proteomes" id="UP001186944">
    <property type="component" value="Unassembled WGS sequence"/>
</dbReference>
<dbReference type="SUPFAM" id="SSF56672">
    <property type="entry name" value="DNA/RNA polymerases"/>
    <property type="match status" value="1"/>
</dbReference>
<proteinExistence type="predicted"/>
<dbReference type="PANTHER" id="PTHR31511">
    <property type="entry name" value="PROTEIN CBG23764"/>
    <property type="match status" value="1"/>
</dbReference>
<organism evidence="1 2">
    <name type="scientific">Pinctada imbricata</name>
    <name type="common">Atlantic pearl-oyster</name>
    <name type="synonym">Pinctada martensii</name>
    <dbReference type="NCBI Taxonomy" id="66713"/>
    <lineage>
        <taxon>Eukaryota</taxon>
        <taxon>Metazoa</taxon>
        <taxon>Spiralia</taxon>
        <taxon>Lophotrochozoa</taxon>
        <taxon>Mollusca</taxon>
        <taxon>Bivalvia</taxon>
        <taxon>Autobranchia</taxon>
        <taxon>Pteriomorphia</taxon>
        <taxon>Pterioida</taxon>
        <taxon>Pterioidea</taxon>
        <taxon>Pteriidae</taxon>
        <taxon>Pinctada</taxon>
    </lineage>
</organism>
<dbReference type="EMBL" id="VSWD01000002">
    <property type="protein sequence ID" value="KAK3107784.1"/>
    <property type="molecule type" value="Genomic_DNA"/>
</dbReference>